<evidence type="ECO:0000313" key="2">
    <source>
        <dbReference type="EMBL" id="KJA13764.1"/>
    </source>
</evidence>
<reference evidence="3" key="1">
    <citation type="submission" date="2014-04" db="EMBL/GenBank/DDBJ databases">
        <title>Evolutionary Origins and Diversification of the Mycorrhizal Mutualists.</title>
        <authorList>
            <consortium name="DOE Joint Genome Institute"/>
            <consortium name="Mycorrhizal Genomics Consortium"/>
            <person name="Kohler A."/>
            <person name="Kuo A."/>
            <person name="Nagy L.G."/>
            <person name="Floudas D."/>
            <person name="Copeland A."/>
            <person name="Barry K.W."/>
            <person name="Cichocki N."/>
            <person name="Veneault-Fourrey C."/>
            <person name="LaButti K."/>
            <person name="Lindquist E.A."/>
            <person name="Lipzen A."/>
            <person name="Lundell T."/>
            <person name="Morin E."/>
            <person name="Murat C."/>
            <person name="Riley R."/>
            <person name="Ohm R."/>
            <person name="Sun H."/>
            <person name="Tunlid A."/>
            <person name="Henrissat B."/>
            <person name="Grigoriev I.V."/>
            <person name="Hibbett D.S."/>
            <person name="Martin F."/>
        </authorList>
    </citation>
    <scope>NUCLEOTIDE SEQUENCE [LARGE SCALE GENOMIC DNA]</scope>
    <source>
        <strain evidence="3">FD-334 SS-4</strain>
    </source>
</reference>
<dbReference type="Proteomes" id="UP000054270">
    <property type="component" value="Unassembled WGS sequence"/>
</dbReference>
<protein>
    <submittedName>
        <fullName evidence="2">Uncharacterized protein</fullName>
    </submittedName>
</protein>
<dbReference type="EMBL" id="KN817715">
    <property type="protein sequence ID" value="KJA13764.1"/>
    <property type="molecule type" value="Genomic_DNA"/>
</dbReference>
<evidence type="ECO:0000256" key="1">
    <source>
        <dbReference type="SAM" id="MobiDB-lite"/>
    </source>
</evidence>
<proteinExistence type="predicted"/>
<name>A0A0D2N3F5_HYPSF</name>
<evidence type="ECO:0000313" key="3">
    <source>
        <dbReference type="Proteomes" id="UP000054270"/>
    </source>
</evidence>
<feature type="region of interest" description="Disordered" evidence="1">
    <location>
        <begin position="1"/>
        <end position="32"/>
    </location>
</feature>
<dbReference type="AlphaFoldDB" id="A0A0D2N3F5"/>
<keyword evidence="3" id="KW-1185">Reference proteome</keyword>
<organism evidence="2 3">
    <name type="scientific">Hypholoma sublateritium (strain FD-334 SS-4)</name>
    <dbReference type="NCBI Taxonomy" id="945553"/>
    <lineage>
        <taxon>Eukaryota</taxon>
        <taxon>Fungi</taxon>
        <taxon>Dikarya</taxon>
        <taxon>Basidiomycota</taxon>
        <taxon>Agaricomycotina</taxon>
        <taxon>Agaricomycetes</taxon>
        <taxon>Agaricomycetidae</taxon>
        <taxon>Agaricales</taxon>
        <taxon>Agaricineae</taxon>
        <taxon>Strophariaceae</taxon>
        <taxon>Hypholoma</taxon>
    </lineage>
</organism>
<sequence length="113" mass="12386">MSAGPGSPTISSDLSPVPPTPRTPTLEDPLADVDASRCSKRIKIPMRLTTVLLGLSIKKHLMEWCSNCKNGGHLIMAARERTRCLTPISIFSVKGHPHEKTWSALSWNQLLLS</sequence>
<accession>A0A0D2N3F5</accession>
<gene>
    <name evidence="2" type="ORF">HYPSUDRAFT_59722</name>
</gene>